<dbReference type="Gene3D" id="3.10.50.10">
    <property type="match status" value="1"/>
</dbReference>
<evidence type="ECO:0000256" key="1">
    <source>
        <dbReference type="ARBA" id="ARBA00000822"/>
    </source>
</evidence>
<dbReference type="Pfam" id="PF00704">
    <property type="entry name" value="Glyco_hydro_18"/>
    <property type="match status" value="1"/>
</dbReference>
<dbReference type="PROSITE" id="PS51910">
    <property type="entry name" value="GH18_2"/>
    <property type="match status" value="1"/>
</dbReference>
<evidence type="ECO:0000256" key="7">
    <source>
        <dbReference type="RuleBase" id="RU000489"/>
    </source>
</evidence>
<dbReference type="PANTHER" id="PTHR11177">
    <property type="entry name" value="CHITINASE"/>
    <property type="match status" value="1"/>
</dbReference>
<dbReference type="InterPro" id="IPR011583">
    <property type="entry name" value="Chitinase_II/V-like_cat"/>
</dbReference>
<evidence type="ECO:0000256" key="8">
    <source>
        <dbReference type="RuleBase" id="RU004453"/>
    </source>
</evidence>
<evidence type="ECO:0000259" key="9">
    <source>
        <dbReference type="PROSITE" id="PS51910"/>
    </source>
</evidence>
<dbReference type="Gene3D" id="3.20.20.80">
    <property type="entry name" value="Glycosidases"/>
    <property type="match status" value="1"/>
</dbReference>
<evidence type="ECO:0000256" key="3">
    <source>
        <dbReference type="ARBA" id="ARBA00022801"/>
    </source>
</evidence>
<dbReference type="GO" id="GO:0016787">
    <property type="term" value="F:hydrolase activity"/>
    <property type="evidence" value="ECO:0007669"/>
    <property type="project" value="UniProtKB-KW"/>
</dbReference>
<dbReference type="Proteomes" id="UP000663181">
    <property type="component" value="Chromosome"/>
</dbReference>
<organism evidence="10 11">
    <name type="scientific">Dyella caseinilytica</name>
    <dbReference type="NCBI Taxonomy" id="1849581"/>
    <lineage>
        <taxon>Bacteria</taxon>
        <taxon>Pseudomonadati</taxon>
        <taxon>Pseudomonadota</taxon>
        <taxon>Gammaproteobacteria</taxon>
        <taxon>Lysobacterales</taxon>
        <taxon>Rhodanobacteraceae</taxon>
        <taxon>Dyella</taxon>
    </lineage>
</organism>
<sequence>MLPEAKPAPIEGVIRMMKTSAKTLIALALLAFGSNAFCRTTTPVICAYVFTHGATLTQGQVDPHKLTCVNYAFANIEQGRMVEGAPETAKNLAMLAALKHDNPDLKVLISVGGWLWSGGFSDMALTQASRAAFIDSAAAFLTRYNLDGLDIDWEFPGQAGAGHAFRHEDQQNYTLLIKELRIRFDTMQKSLHRHLYLTVAVGATTDFLDHTEMREVQKYVDDVNLMAYDYYEPGDEKITGNHAPLFTNSADPQGISIDRSVHEYERAGVPATKIILGVPFYGHVWGQVPPKNHGLFQTGQPVPNAFADYGVITRTMLGQQGYTRYWDNASSVPYLYNADKQIFVSYEDPQSLALKGKYVIDHHLAGVMFWEYSGDDASGTLLNTIDAALRPSKVAHAGKPET</sequence>
<dbReference type="EC" id="3.2.1.14" evidence="2"/>
<keyword evidence="3 7" id="KW-0378">Hydrolase</keyword>
<keyword evidence="6" id="KW-0119">Carbohydrate metabolism</keyword>
<keyword evidence="5 7" id="KW-0326">Glycosidase</keyword>
<dbReference type="SUPFAM" id="SSF51445">
    <property type="entry name" value="(Trans)glycosidases"/>
    <property type="match status" value="1"/>
</dbReference>
<dbReference type="InterPro" id="IPR001579">
    <property type="entry name" value="Glyco_hydro_18_chit_AS"/>
</dbReference>
<feature type="domain" description="GH18" evidence="9">
    <location>
        <begin position="43"/>
        <end position="392"/>
    </location>
</feature>
<evidence type="ECO:0000256" key="5">
    <source>
        <dbReference type="ARBA" id="ARBA00023295"/>
    </source>
</evidence>
<dbReference type="InterPro" id="IPR050314">
    <property type="entry name" value="Glycosyl_Hydrlase_18"/>
</dbReference>
<dbReference type="SMART" id="SM00636">
    <property type="entry name" value="Glyco_18"/>
    <property type="match status" value="1"/>
</dbReference>
<gene>
    <name evidence="10" type="ORF">ISN74_02625</name>
</gene>
<evidence type="ECO:0000256" key="6">
    <source>
        <dbReference type="ARBA" id="ARBA00023326"/>
    </source>
</evidence>
<dbReference type="InterPro" id="IPR017853">
    <property type="entry name" value="GH"/>
</dbReference>
<reference evidence="10 11" key="1">
    <citation type="submission" date="2020-10" db="EMBL/GenBank/DDBJ databases">
        <title>Phylogeny of dyella-like bacteria.</title>
        <authorList>
            <person name="Fu J."/>
        </authorList>
    </citation>
    <scope>NUCLEOTIDE SEQUENCE [LARGE SCALE GENOMIC DNA]</scope>
    <source>
        <strain evidence="10 11">DHOB09</strain>
    </source>
</reference>
<dbReference type="InterPro" id="IPR029070">
    <property type="entry name" value="Chitinase_insertion_sf"/>
</dbReference>
<comment type="similarity">
    <text evidence="8">Belongs to the glycosyl hydrolase 18 family.</text>
</comment>
<evidence type="ECO:0000313" key="11">
    <source>
        <dbReference type="Proteomes" id="UP000663181"/>
    </source>
</evidence>
<protein>
    <recommendedName>
        <fullName evidence="2">chitinase</fullName>
        <ecNumber evidence="2">3.2.1.14</ecNumber>
    </recommendedName>
</protein>
<evidence type="ECO:0000256" key="2">
    <source>
        <dbReference type="ARBA" id="ARBA00012729"/>
    </source>
</evidence>
<proteinExistence type="inferred from homology"/>
<dbReference type="EMBL" id="CP064030">
    <property type="protein sequence ID" value="QRN55734.1"/>
    <property type="molecule type" value="Genomic_DNA"/>
</dbReference>
<keyword evidence="4" id="KW-0146">Chitin degradation</keyword>
<dbReference type="SUPFAM" id="SSF54556">
    <property type="entry name" value="Chitinase insertion domain"/>
    <property type="match status" value="1"/>
</dbReference>
<name>A0ABX7H0Y9_9GAMM</name>
<keyword evidence="11" id="KW-1185">Reference proteome</keyword>
<accession>A0ABX7H0Y9</accession>
<dbReference type="RefSeq" id="WP_188799468.1">
    <property type="nucleotide sequence ID" value="NZ_BMIZ01000001.1"/>
</dbReference>
<evidence type="ECO:0000313" key="10">
    <source>
        <dbReference type="EMBL" id="QRN55734.1"/>
    </source>
</evidence>
<keyword evidence="6" id="KW-0624">Polysaccharide degradation</keyword>
<dbReference type="CDD" id="cd06548">
    <property type="entry name" value="GH18_chitinase"/>
    <property type="match status" value="1"/>
</dbReference>
<evidence type="ECO:0000256" key="4">
    <source>
        <dbReference type="ARBA" id="ARBA00023024"/>
    </source>
</evidence>
<dbReference type="InterPro" id="IPR001223">
    <property type="entry name" value="Glyco_hydro18_cat"/>
</dbReference>
<comment type="catalytic activity">
    <reaction evidence="1">
        <text>Random endo-hydrolysis of N-acetyl-beta-D-glucosaminide (1-&gt;4)-beta-linkages in chitin and chitodextrins.</text>
        <dbReference type="EC" id="3.2.1.14"/>
    </reaction>
</comment>
<dbReference type="PROSITE" id="PS01095">
    <property type="entry name" value="GH18_1"/>
    <property type="match status" value="1"/>
</dbReference>
<dbReference type="PANTHER" id="PTHR11177:SF317">
    <property type="entry name" value="CHITINASE 12-RELATED"/>
    <property type="match status" value="1"/>
</dbReference>